<dbReference type="SMART" id="SM00320">
    <property type="entry name" value="WD40"/>
    <property type="match status" value="5"/>
</dbReference>
<evidence type="ECO:0000313" key="5">
    <source>
        <dbReference type="EMBL" id="WAR09807.1"/>
    </source>
</evidence>
<reference evidence="5" key="1">
    <citation type="submission" date="2022-11" db="EMBL/GenBank/DDBJ databases">
        <title>Centuries of genome instability and evolution in soft-shell clam transmissible cancer (bioRxiv).</title>
        <authorList>
            <person name="Hart S.F.M."/>
            <person name="Yonemitsu M.A."/>
            <person name="Giersch R.M."/>
            <person name="Beal B.F."/>
            <person name="Arriagada G."/>
            <person name="Davis B.W."/>
            <person name="Ostrander E.A."/>
            <person name="Goff S.P."/>
            <person name="Metzger M.J."/>
        </authorList>
    </citation>
    <scope>NUCLEOTIDE SEQUENCE</scope>
    <source>
        <strain evidence="5">MELC-2E11</strain>
        <tissue evidence="5">Siphon/mantle</tissue>
    </source>
</reference>
<dbReference type="EMBL" id="CP111018">
    <property type="protein sequence ID" value="WAR09807.1"/>
    <property type="molecule type" value="Genomic_DNA"/>
</dbReference>
<dbReference type="InterPro" id="IPR025139">
    <property type="entry name" value="DUF4062"/>
</dbReference>
<feature type="domain" description="NACHT" evidence="4">
    <location>
        <begin position="418"/>
        <end position="550"/>
    </location>
</feature>
<sequence length="1400" mass="157227">MFKAFKSDDSEEELPWLQALDAVEGMELWDSRSREEREPWKYYLKQADDILAKPRSSIPEDVVSAVLSGDLGTLDLSSIPSAQPRVVVFVSSTFTDTKAERNQLMKDVYPFLRTLCRRLGVEFGTVDMRWGVTDEATSDHSTVNMCVSEIHRCVKDSIGPAFLCLLGHKYGYRPLPAAIDQSEFDTMKEQMEKAGKDTRLLAEYYKLDRNAVPAEYVLKNQEPSNKSWWPDVEAMQKALREASVSCFGAKSPVCDKYHVSVTETEIQNGAFLNERHAEQTSFIRRDLKNYNSDFHLNRKITDLVDGKVDPYAAKMLDMLRQQKIPSQTSKAPMFSIQYDSAKVKQASECTRIVCDQVCKTLADGILDSYEKRLHIKADRVFQEVVQHRAHAQEKSSMFVGREIEIARIMEYVRSSSNLPLVVHGPSGCGKTALMAVTAKKVKDAISHGVLVLRFLGTTGQSASARLLLYNICQQITRVYGQNADNIPTAYKELIVYFRTCCAYATSDKPLVIILDSLDQLSNEDFGQNLSWLSLSEVLPENVKMIVSSLPVRTLDILKTNLQNAECFLEVKPLALHEGPEVMKLMLGAKKRTVTEDQLKLIMTAFKKCPLPLFLRLVVDLALQWRSFDTIDSTVIADDMVGLIDRLFDRLEGRYGRLFVCHALAYITAAKSGLSFVELEDILSCDDDVLDAIFKWWVPPFRRLPPLLWARVRNELGSYLAERGTDGVSAYGWYHRQFWETAERRYLQTGFGDDPKPFAQKAHLAIADYFEGKWANGKPYKGKDGVEKVEDRKIPKQPFVVGGSRDVGRQLNERKLAELPYHLIKLQDWERFKKLALDLRYIEAKFEADDGYICLSELIEATKLSKSDEIKQMTRFVGASLGFLARESVGVYQMASQQASGSLIRRLLVDVGTDEQPRTLLRSLEEVSFEDPCEMTLHGHTGSVRCCDFSPAGDLIVSSSDDCTMRIWDTTTGAEIVTVTSLPAPIFPDPEENPQQLMLHAVNPCCFSRNGDVIASGTELGDVMLWDKSGVQLNHVKTDKRAVSFIQFSPDNRHIATAFKYGHLSIWNARDLSHVVTRDLDWFEVTGLDYSRDGSKLAVVLTNDNDGRICLPCVYRSLRVWDMKTLLEGATPPVGKGHYLVCEWSGRYLATAQGWMHQCNVVDGDNILGSTEKHVGFVRQARFLPDQSGLLVLDHGHSGDYRHGAEKDACVRLVSIPDLGTVGLAEVDAPTSITCTDKYIIVGTLDGEVAVFEHDLKPVCKRKLPKGKPITRKNKLVETQTDGHPVVHVTSSCNALEFSKDGTYFVYGSSAHDVIIWEISAKGATLMNTLTSHHSYIMDVKFSPTGRYMLSSSATDLRVWDVHEGFRMVCVYYAPVNCAAFVEDHVILGGEATGNLLQLKF</sequence>
<dbReference type="InterPro" id="IPR027417">
    <property type="entry name" value="P-loop_NTPase"/>
</dbReference>
<dbReference type="PROSITE" id="PS00678">
    <property type="entry name" value="WD_REPEATS_1"/>
    <property type="match status" value="1"/>
</dbReference>
<dbReference type="PROSITE" id="PS50082">
    <property type="entry name" value="WD_REPEATS_2"/>
    <property type="match status" value="2"/>
</dbReference>
<accession>A0ABY7ELF8</accession>
<gene>
    <name evidence="5" type="ORF">MAR_034883</name>
</gene>
<dbReference type="SUPFAM" id="SSF50978">
    <property type="entry name" value="WD40 repeat-like"/>
    <property type="match status" value="1"/>
</dbReference>
<name>A0ABY7ELF8_MYAAR</name>
<feature type="repeat" description="WD" evidence="3">
    <location>
        <begin position="1035"/>
        <end position="1076"/>
    </location>
</feature>
<dbReference type="PANTHER" id="PTHR19871:SF14">
    <property type="entry name" value="DUF4062 DOMAIN-CONTAINING PROTEIN"/>
    <property type="match status" value="1"/>
</dbReference>
<keyword evidence="2" id="KW-0677">Repeat</keyword>
<dbReference type="Pfam" id="PF13271">
    <property type="entry name" value="DUF4062"/>
    <property type="match status" value="1"/>
</dbReference>
<keyword evidence="6" id="KW-1185">Reference proteome</keyword>
<dbReference type="InterPro" id="IPR011044">
    <property type="entry name" value="Quino_amine_DH_bsu"/>
</dbReference>
<dbReference type="Gene3D" id="2.130.10.10">
    <property type="entry name" value="YVTN repeat-like/Quinoprotein amine dehydrogenase"/>
    <property type="match status" value="3"/>
</dbReference>
<protein>
    <submittedName>
        <fullName evidence="5">NWD1-like protein</fullName>
    </submittedName>
</protein>
<dbReference type="Pfam" id="PF13191">
    <property type="entry name" value="AAA_16"/>
    <property type="match status" value="1"/>
</dbReference>
<dbReference type="InterPro" id="IPR001680">
    <property type="entry name" value="WD40_rpt"/>
</dbReference>
<evidence type="ECO:0000259" key="4">
    <source>
        <dbReference type="PROSITE" id="PS50837"/>
    </source>
</evidence>
<dbReference type="InterPro" id="IPR041664">
    <property type="entry name" value="AAA_16"/>
</dbReference>
<keyword evidence="1 3" id="KW-0853">WD repeat</keyword>
<dbReference type="SUPFAM" id="SSF50969">
    <property type="entry name" value="YVTN repeat-like/Quinoprotein amine dehydrogenase"/>
    <property type="match status" value="1"/>
</dbReference>
<proteinExistence type="predicted"/>
<organism evidence="5 6">
    <name type="scientific">Mya arenaria</name>
    <name type="common">Soft-shell clam</name>
    <dbReference type="NCBI Taxonomy" id="6604"/>
    <lineage>
        <taxon>Eukaryota</taxon>
        <taxon>Metazoa</taxon>
        <taxon>Spiralia</taxon>
        <taxon>Lophotrochozoa</taxon>
        <taxon>Mollusca</taxon>
        <taxon>Bivalvia</taxon>
        <taxon>Autobranchia</taxon>
        <taxon>Heteroconchia</taxon>
        <taxon>Euheterodonta</taxon>
        <taxon>Imparidentia</taxon>
        <taxon>Neoheterodontei</taxon>
        <taxon>Myida</taxon>
        <taxon>Myoidea</taxon>
        <taxon>Myidae</taxon>
        <taxon>Mya</taxon>
    </lineage>
</organism>
<dbReference type="InterPro" id="IPR007111">
    <property type="entry name" value="NACHT_NTPase"/>
</dbReference>
<dbReference type="InterPro" id="IPR057588">
    <property type="entry name" value="NWD1/2-like_WH"/>
</dbReference>
<dbReference type="PROSITE" id="PS50837">
    <property type="entry name" value="NACHT"/>
    <property type="match status" value="1"/>
</dbReference>
<dbReference type="InterPro" id="IPR015943">
    <property type="entry name" value="WD40/YVTN_repeat-like_dom_sf"/>
</dbReference>
<evidence type="ECO:0000256" key="2">
    <source>
        <dbReference type="ARBA" id="ARBA00022737"/>
    </source>
</evidence>
<dbReference type="InterPro" id="IPR019775">
    <property type="entry name" value="WD40_repeat_CS"/>
</dbReference>
<dbReference type="Pfam" id="PF25469">
    <property type="entry name" value="WHD_NWD1"/>
    <property type="match status" value="1"/>
</dbReference>
<dbReference type="Proteomes" id="UP001164746">
    <property type="component" value="Chromosome 7"/>
</dbReference>
<feature type="repeat" description="WD" evidence="3">
    <location>
        <begin position="936"/>
        <end position="977"/>
    </location>
</feature>
<dbReference type="InterPro" id="IPR052752">
    <property type="entry name" value="NACHT-WD_repeat"/>
</dbReference>
<dbReference type="Pfam" id="PF00400">
    <property type="entry name" value="WD40"/>
    <property type="match status" value="2"/>
</dbReference>
<dbReference type="InterPro" id="IPR036322">
    <property type="entry name" value="WD40_repeat_dom_sf"/>
</dbReference>
<dbReference type="PROSITE" id="PS50294">
    <property type="entry name" value="WD_REPEATS_REGION"/>
    <property type="match status" value="1"/>
</dbReference>
<dbReference type="Gene3D" id="3.40.50.300">
    <property type="entry name" value="P-loop containing nucleotide triphosphate hydrolases"/>
    <property type="match status" value="1"/>
</dbReference>
<dbReference type="PANTHER" id="PTHR19871">
    <property type="entry name" value="BETA TRANSDUCIN-RELATED PROTEIN"/>
    <property type="match status" value="1"/>
</dbReference>
<dbReference type="SUPFAM" id="SSF52540">
    <property type="entry name" value="P-loop containing nucleoside triphosphate hydrolases"/>
    <property type="match status" value="1"/>
</dbReference>
<evidence type="ECO:0000256" key="1">
    <source>
        <dbReference type="ARBA" id="ARBA00022574"/>
    </source>
</evidence>
<evidence type="ECO:0000256" key="3">
    <source>
        <dbReference type="PROSITE-ProRule" id="PRU00221"/>
    </source>
</evidence>
<dbReference type="Gene3D" id="1.25.40.370">
    <property type="match status" value="1"/>
</dbReference>
<evidence type="ECO:0000313" key="6">
    <source>
        <dbReference type="Proteomes" id="UP001164746"/>
    </source>
</evidence>